<proteinExistence type="predicted"/>
<sequence>MLRKLKFFPLLAMPLLTACVSMPTGPSMLVLPGTGKSFDQFRNDDYNCRQYAYVQVGGVTPNQASATSGLASAAIGTALGAAAGAAIGGGQGAAIGAGTGLLAGGMVGSSNARVSGYQAQERYDISYVQCMYASGNKVPVPGQIRDDSPVSGYPSDGYPSGGGYSGGGYPSGGSYSGSDYSGGSYPSGGASIPPPPPGNPPPPPPQ</sequence>
<accession>A0A2W4QBZ4</accession>
<dbReference type="Pfam" id="PF13441">
    <property type="entry name" value="Gly-zipper_YMGG"/>
    <property type="match status" value="1"/>
</dbReference>
<feature type="domain" description="YMGG-like Gly-zipper" evidence="3">
    <location>
        <begin position="69"/>
        <end position="109"/>
    </location>
</feature>
<feature type="chain" id="PRO_5015856354" description="YMGG-like Gly-zipper domain-containing protein" evidence="2">
    <location>
        <begin position="19"/>
        <end position="206"/>
    </location>
</feature>
<evidence type="ECO:0000313" key="5">
    <source>
        <dbReference type="Proteomes" id="UP000249396"/>
    </source>
</evidence>
<organism evidence="4 5">
    <name type="scientific">Candidatus Methylumidiphilus alinenensis</name>
    <dbReference type="NCBI Taxonomy" id="2202197"/>
    <lineage>
        <taxon>Bacteria</taxon>
        <taxon>Pseudomonadati</taxon>
        <taxon>Pseudomonadota</taxon>
        <taxon>Gammaproteobacteria</taxon>
        <taxon>Methylococcales</taxon>
        <taxon>Candidatus Methylumidiphilus</taxon>
    </lineage>
</organism>
<evidence type="ECO:0000259" key="3">
    <source>
        <dbReference type="Pfam" id="PF13441"/>
    </source>
</evidence>
<dbReference type="AlphaFoldDB" id="A0A2W4QBZ4"/>
<feature type="compositionally biased region" description="Gly residues" evidence="1">
    <location>
        <begin position="159"/>
        <end position="175"/>
    </location>
</feature>
<evidence type="ECO:0000256" key="2">
    <source>
        <dbReference type="SAM" id="SignalP"/>
    </source>
</evidence>
<comment type="caution">
    <text evidence="4">The sequence shown here is derived from an EMBL/GenBank/DDBJ whole genome shotgun (WGS) entry which is preliminary data.</text>
</comment>
<evidence type="ECO:0000313" key="4">
    <source>
        <dbReference type="EMBL" id="PZN69875.1"/>
    </source>
</evidence>
<protein>
    <recommendedName>
        <fullName evidence="3">YMGG-like Gly-zipper domain-containing protein</fullName>
    </recommendedName>
</protein>
<feature type="region of interest" description="Disordered" evidence="1">
    <location>
        <begin position="139"/>
        <end position="206"/>
    </location>
</feature>
<name>A0A2W4QBZ4_9GAMM</name>
<feature type="compositionally biased region" description="Low complexity" evidence="1">
    <location>
        <begin position="149"/>
        <end position="158"/>
    </location>
</feature>
<feature type="compositionally biased region" description="Low complexity" evidence="1">
    <location>
        <begin position="176"/>
        <end position="191"/>
    </location>
</feature>
<dbReference type="EMBL" id="QJPH01000568">
    <property type="protein sequence ID" value="PZN69875.1"/>
    <property type="molecule type" value="Genomic_DNA"/>
</dbReference>
<dbReference type="InterPro" id="IPR027367">
    <property type="entry name" value="Gly-zipper_YMGG"/>
</dbReference>
<evidence type="ECO:0000256" key="1">
    <source>
        <dbReference type="SAM" id="MobiDB-lite"/>
    </source>
</evidence>
<feature type="compositionally biased region" description="Pro residues" evidence="1">
    <location>
        <begin position="192"/>
        <end position="206"/>
    </location>
</feature>
<dbReference type="PROSITE" id="PS51257">
    <property type="entry name" value="PROKAR_LIPOPROTEIN"/>
    <property type="match status" value="1"/>
</dbReference>
<feature type="signal peptide" evidence="2">
    <location>
        <begin position="1"/>
        <end position="18"/>
    </location>
</feature>
<dbReference type="Proteomes" id="UP000249396">
    <property type="component" value="Unassembled WGS sequence"/>
</dbReference>
<reference evidence="4 5" key="1">
    <citation type="journal article" date="2018" name="Aquat. Microb. Ecol.">
        <title>Gammaproteobacterial methanotrophs dominate.</title>
        <authorList>
            <person name="Rissanen A.J."/>
            <person name="Saarenheimo J."/>
            <person name="Tiirola M."/>
            <person name="Peura S."/>
            <person name="Aalto S.L."/>
            <person name="Karvinen A."/>
            <person name="Nykanen H."/>
        </authorList>
    </citation>
    <scope>NUCLEOTIDE SEQUENCE [LARGE SCALE GENOMIC DNA]</scope>
    <source>
        <strain evidence="4">AMbin10</strain>
    </source>
</reference>
<gene>
    <name evidence="4" type="ORF">DM484_29060</name>
</gene>
<keyword evidence="2" id="KW-0732">Signal</keyword>